<organism evidence="1">
    <name type="scientific">Phallusia mammillata</name>
    <dbReference type="NCBI Taxonomy" id="59560"/>
    <lineage>
        <taxon>Eukaryota</taxon>
        <taxon>Metazoa</taxon>
        <taxon>Chordata</taxon>
        <taxon>Tunicata</taxon>
        <taxon>Ascidiacea</taxon>
        <taxon>Phlebobranchia</taxon>
        <taxon>Ascidiidae</taxon>
        <taxon>Phallusia</taxon>
    </lineage>
</organism>
<dbReference type="PANTHER" id="PTHR21084">
    <property type="entry name" value="DENSE INCISORS"/>
    <property type="match status" value="1"/>
</dbReference>
<reference evidence="1" key="1">
    <citation type="submission" date="2020-04" db="EMBL/GenBank/DDBJ databases">
        <authorList>
            <person name="Neveu A P."/>
        </authorList>
    </citation>
    <scope>NUCLEOTIDE SEQUENCE</scope>
    <source>
        <tissue evidence="1">Whole embryo</tissue>
    </source>
</reference>
<sequence>MLTGIEFEQCENILRLLPDPDVVSLKDTVTKNLIVTTTVEEARDVILQFSNSGKELLQRKKMKRNFLFLYLHKVGIPVDPSKEKDGLIQSILSYWDILKGVTIPNLSTNPQESGTSSGSSLSQVESEKLGAEFLDLFYGLLKELARDSEATSWGKSYFAENCKLVVTVMNKDSTDISVENYIGAEMCEQTLADLARIQKLCFFKQEFKSSVHDSVVVVNVKGDVKKLVFPELSQAIAKFEQTFHLQQTFTDSWIIELCDLNIKMNET</sequence>
<dbReference type="EMBL" id="LR783495">
    <property type="protein sequence ID" value="CAB3227120.1"/>
    <property type="molecule type" value="mRNA"/>
</dbReference>
<dbReference type="Pfam" id="PF15008">
    <property type="entry name" value="DUF4518"/>
    <property type="match status" value="1"/>
</dbReference>
<protein>
    <submittedName>
        <fullName evidence="1">Uncharacterized protein C3orf38 homolog</fullName>
    </submittedName>
</protein>
<evidence type="ECO:0000313" key="1">
    <source>
        <dbReference type="EMBL" id="CAB3227120.1"/>
    </source>
</evidence>
<dbReference type="InterPro" id="IPR026698">
    <property type="entry name" value="UPF_C3orf38"/>
</dbReference>
<accession>A0A6F9D7H6</accession>
<name>A0A6F9D7H6_9ASCI</name>
<dbReference type="AlphaFoldDB" id="A0A6F9D7H6"/>
<dbReference type="PANTHER" id="PTHR21084:SF1">
    <property type="entry name" value="DENSE INCISORS"/>
    <property type="match status" value="1"/>
</dbReference>
<proteinExistence type="evidence at transcript level"/>
<gene>
    <name evidence="1" type="primary">C3orf38</name>
</gene>